<keyword evidence="2" id="KW-0560">Oxidoreductase</keyword>
<dbReference type="PANTHER" id="PTHR22966:SF61">
    <property type="entry name" value="2-AMINOETHANETHIOL DIOXYGENASE"/>
    <property type="match status" value="1"/>
</dbReference>
<dbReference type="Pfam" id="PF07847">
    <property type="entry name" value="PCO_ADO"/>
    <property type="match status" value="1"/>
</dbReference>
<keyword evidence="1" id="KW-0479">Metal-binding</keyword>
<dbReference type="PANTHER" id="PTHR22966">
    <property type="entry name" value="2-AMINOETHANETHIOL DIOXYGENASE"/>
    <property type="match status" value="1"/>
</dbReference>
<gene>
    <name evidence="4" type="ORF">TCIL3000_7_4810</name>
</gene>
<dbReference type="VEuPathDB" id="TriTrypDB:TcIL3000_7_4810"/>
<evidence type="ECO:0000256" key="1">
    <source>
        <dbReference type="ARBA" id="ARBA00022723"/>
    </source>
</evidence>
<sequence length="271" mass="29555">MLPLLTALSTNDGLPCSKSIARALCQLSISSLGRYVVASDPALRKQDRTHATTPQSFTLDELLHTTWPPKSFGEWFRADVVGCSTLYLREGVEVSWFLLPPGGMLPLHDHCLMKVWQRVLHGSIRVTSIDWKTKCSLPAEARQRQQHGGEAIVVNSSDVSAHPSSSDPSLVASFGPVGGGVLHEIINNSSGPALFIDVISPTYHTWPNYFECKYYEALPCNASQTRVAQSGAGSANSIADWAREGQCVMLTPRVGDYPFPMTSFIPLDSPL</sequence>
<dbReference type="GO" id="GO:0016702">
    <property type="term" value="F:oxidoreductase activity, acting on single donors with incorporation of molecular oxygen, incorporation of two atoms of oxygen"/>
    <property type="evidence" value="ECO:0007669"/>
    <property type="project" value="InterPro"/>
</dbReference>
<evidence type="ECO:0000313" key="4">
    <source>
        <dbReference type="EMBL" id="CCC91667.1"/>
    </source>
</evidence>
<evidence type="ECO:0000256" key="3">
    <source>
        <dbReference type="ARBA" id="ARBA00023004"/>
    </source>
</evidence>
<proteinExistence type="predicted"/>
<dbReference type="InterPro" id="IPR011051">
    <property type="entry name" value="RmlC_Cupin_sf"/>
</dbReference>
<evidence type="ECO:0000256" key="2">
    <source>
        <dbReference type="ARBA" id="ARBA00023002"/>
    </source>
</evidence>
<reference evidence="4" key="1">
    <citation type="journal article" date="2012" name="Proc. Natl. Acad. Sci. U.S.A.">
        <title>Antigenic diversity is generated by distinct evolutionary mechanisms in African trypanosome species.</title>
        <authorList>
            <person name="Jackson A.P."/>
            <person name="Berry A."/>
            <person name="Aslett M."/>
            <person name="Allison H.C."/>
            <person name="Burton P."/>
            <person name="Vavrova-Anderson J."/>
            <person name="Brown R."/>
            <person name="Browne H."/>
            <person name="Corton N."/>
            <person name="Hauser H."/>
            <person name="Gamble J."/>
            <person name="Gilderthorp R."/>
            <person name="Marcello L."/>
            <person name="McQuillan J."/>
            <person name="Otto T.D."/>
            <person name="Quail M.A."/>
            <person name="Sanders M.J."/>
            <person name="van Tonder A."/>
            <person name="Ginger M.L."/>
            <person name="Field M.C."/>
            <person name="Barry J.D."/>
            <person name="Hertz-Fowler C."/>
            <person name="Berriman M."/>
        </authorList>
    </citation>
    <scope>NUCLEOTIDE SEQUENCE</scope>
    <source>
        <strain evidence="4">IL3000</strain>
    </source>
</reference>
<accession>G0UQK6</accession>
<dbReference type="AlphaFoldDB" id="G0UQK6"/>
<dbReference type="Gene3D" id="2.60.120.10">
    <property type="entry name" value="Jelly Rolls"/>
    <property type="match status" value="1"/>
</dbReference>
<organism evidence="4">
    <name type="scientific">Trypanosoma congolense (strain IL3000)</name>
    <dbReference type="NCBI Taxonomy" id="1068625"/>
    <lineage>
        <taxon>Eukaryota</taxon>
        <taxon>Discoba</taxon>
        <taxon>Euglenozoa</taxon>
        <taxon>Kinetoplastea</taxon>
        <taxon>Metakinetoplastina</taxon>
        <taxon>Trypanosomatida</taxon>
        <taxon>Trypanosomatidae</taxon>
        <taxon>Trypanosoma</taxon>
        <taxon>Nannomonas</taxon>
    </lineage>
</organism>
<name>G0UQK6_TRYCI</name>
<keyword evidence="3" id="KW-0408">Iron</keyword>
<dbReference type="SUPFAM" id="SSF51182">
    <property type="entry name" value="RmlC-like cupins"/>
    <property type="match status" value="1"/>
</dbReference>
<dbReference type="InterPro" id="IPR012864">
    <property type="entry name" value="PCO/ADO"/>
</dbReference>
<dbReference type="InterPro" id="IPR014710">
    <property type="entry name" value="RmlC-like_jellyroll"/>
</dbReference>
<dbReference type="EMBL" id="HE575320">
    <property type="protein sequence ID" value="CCC91667.1"/>
    <property type="molecule type" value="Genomic_DNA"/>
</dbReference>
<dbReference type="GO" id="GO:0046872">
    <property type="term" value="F:metal ion binding"/>
    <property type="evidence" value="ECO:0007669"/>
    <property type="project" value="UniProtKB-KW"/>
</dbReference>
<evidence type="ECO:0008006" key="5">
    <source>
        <dbReference type="Google" id="ProtNLM"/>
    </source>
</evidence>
<protein>
    <recommendedName>
        <fullName evidence="5">Cysteine dioxygenase</fullName>
    </recommendedName>
</protein>